<reference evidence="6 7" key="1">
    <citation type="submission" date="2016-10" db="EMBL/GenBank/DDBJ databases">
        <authorList>
            <person name="de Groot N.N."/>
        </authorList>
    </citation>
    <scope>NUCLEOTIDE SEQUENCE [LARGE SCALE GENOMIC DNA]</scope>
    <source>
        <strain evidence="6 7">DSM 23126</strain>
    </source>
</reference>
<gene>
    <name evidence="6" type="ORF">SAMN05421781_0535</name>
</gene>
<dbReference type="InterPro" id="IPR008613">
    <property type="entry name" value="Excalibur_Ca-bd_domain"/>
</dbReference>
<dbReference type="EMBL" id="FNNC01000001">
    <property type="protein sequence ID" value="SDW12697.1"/>
    <property type="molecule type" value="Genomic_DNA"/>
</dbReference>
<feature type="domain" description="TNase-like" evidence="5">
    <location>
        <begin position="125"/>
        <end position="256"/>
    </location>
</feature>
<feature type="compositionally biased region" description="Low complexity" evidence="4">
    <location>
        <begin position="1"/>
        <end position="13"/>
    </location>
</feature>
<dbReference type="PANTHER" id="PTHR12302:SF3">
    <property type="entry name" value="SERINE_THREONINE-PROTEIN KINASE 31"/>
    <property type="match status" value="1"/>
</dbReference>
<keyword evidence="2" id="KW-0255">Endonuclease</keyword>
<evidence type="ECO:0000313" key="7">
    <source>
        <dbReference type="Proteomes" id="UP000199488"/>
    </source>
</evidence>
<feature type="compositionally biased region" description="Acidic residues" evidence="4">
    <location>
        <begin position="260"/>
        <end position="298"/>
    </location>
</feature>
<evidence type="ECO:0000313" key="6">
    <source>
        <dbReference type="EMBL" id="SDW12697.1"/>
    </source>
</evidence>
<feature type="region of interest" description="Disordered" evidence="4">
    <location>
        <begin position="1"/>
        <end position="143"/>
    </location>
</feature>
<keyword evidence="7" id="KW-1185">Reference proteome</keyword>
<dbReference type="Gene3D" id="2.40.50.90">
    <property type="match status" value="1"/>
</dbReference>
<dbReference type="SMART" id="SM00894">
    <property type="entry name" value="Excalibur"/>
    <property type="match status" value="1"/>
</dbReference>
<feature type="region of interest" description="Disordered" evidence="4">
    <location>
        <begin position="260"/>
        <end position="335"/>
    </location>
</feature>
<dbReference type="PROSITE" id="PS01123">
    <property type="entry name" value="TNASE_1"/>
    <property type="match status" value="1"/>
</dbReference>
<feature type="region of interest" description="Disordered" evidence="4">
    <location>
        <begin position="156"/>
        <end position="176"/>
    </location>
</feature>
<feature type="compositionally biased region" description="Acidic residues" evidence="4">
    <location>
        <begin position="55"/>
        <end position="87"/>
    </location>
</feature>
<organism evidence="6 7">
    <name type="scientific">Marinococcus luteus</name>
    <dbReference type="NCBI Taxonomy" id="1122204"/>
    <lineage>
        <taxon>Bacteria</taxon>
        <taxon>Bacillati</taxon>
        <taxon>Bacillota</taxon>
        <taxon>Bacilli</taxon>
        <taxon>Bacillales</taxon>
        <taxon>Bacillaceae</taxon>
        <taxon>Marinococcus</taxon>
    </lineage>
</organism>
<dbReference type="CDD" id="cd00175">
    <property type="entry name" value="SNc"/>
    <property type="match status" value="1"/>
</dbReference>
<feature type="compositionally biased region" description="Acidic residues" evidence="4">
    <location>
        <begin position="95"/>
        <end position="105"/>
    </location>
</feature>
<keyword evidence="3" id="KW-0378">Hydrolase</keyword>
<feature type="compositionally biased region" description="Low complexity" evidence="4">
    <location>
        <begin position="127"/>
        <end position="137"/>
    </location>
</feature>
<dbReference type="InterPro" id="IPR035437">
    <property type="entry name" value="SNase_OB-fold_sf"/>
</dbReference>
<dbReference type="GO" id="GO:0004519">
    <property type="term" value="F:endonuclease activity"/>
    <property type="evidence" value="ECO:0007669"/>
    <property type="project" value="UniProtKB-KW"/>
</dbReference>
<proteinExistence type="predicted"/>
<evidence type="ECO:0000256" key="3">
    <source>
        <dbReference type="ARBA" id="ARBA00022801"/>
    </source>
</evidence>
<dbReference type="GO" id="GO:0003676">
    <property type="term" value="F:nucleic acid binding"/>
    <property type="evidence" value="ECO:0007669"/>
    <property type="project" value="InterPro"/>
</dbReference>
<dbReference type="SUPFAM" id="SSF50199">
    <property type="entry name" value="Staphylococcal nuclease"/>
    <property type="match status" value="1"/>
</dbReference>
<dbReference type="PANTHER" id="PTHR12302">
    <property type="entry name" value="EBNA2 BINDING PROTEIN P100"/>
    <property type="match status" value="1"/>
</dbReference>
<dbReference type="AlphaFoldDB" id="A0A1H2QZW2"/>
<evidence type="ECO:0000256" key="2">
    <source>
        <dbReference type="ARBA" id="ARBA00022759"/>
    </source>
</evidence>
<protein>
    <submittedName>
        <fullName evidence="6">Micrococcal nuclease</fullName>
    </submittedName>
</protein>
<accession>A0A1H2QZW2</accession>
<feature type="compositionally biased region" description="Basic and acidic residues" evidence="4">
    <location>
        <begin position="303"/>
        <end position="329"/>
    </location>
</feature>
<evidence type="ECO:0000256" key="4">
    <source>
        <dbReference type="SAM" id="MobiDB-lite"/>
    </source>
</evidence>
<dbReference type="InterPro" id="IPR002071">
    <property type="entry name" value="Thermonucl_AS"/>
</dbReference>
<evidence type="ECO:0000259" key="5">
    <source>
        <dbReference type="PROSITE" id="PS50830"/>
    </source>
</evidence>
<sequence>MSSTLALTLFLTACSEEPGQESGGDAAEEQTSDQASEEESATDSEEQTEEHNESTEDEESSDSENDETREEQQEDTSSEEDASDSEEASTGNSSDDSDTASEEDSGSTGEKASADTSSDSDSDADDTNATVTNVVDGDTIDVDYEGGEERIRLILVDTPETKHPQMGVQPFGPEATEFTTSELDGEDVRLELGVEERDYYDRLLAYVFVDGENFNQQLIEEGLARVSVYPPNTEYLDEFEAAEEEARSAGIGIWSLEDYVTDDGYVEQDEEPEESSGDSGSSEDSDSSDSEDSSDDVYYENCDAAREAGADPVREGDPGYGGHLDRDGDGVGCET</sequence>
<dbReference type="Proteomes" id="UP000199488">
    <property type="component" value="Unassembled WGS sequence"/>
</dbReference>
<feature type="compositionally biased region" description="Acidic residues" evidence="4">
    <location>
        <begin position="26"/>
        <end position="48"/>
    </location>
</feature>
<keyword evidence="1" id="KW-0540">Nuclease</keyword>
<dbReference type="Pfam" id="PF05901">
    <property type="entry name" value="Excalibur"/>
    <property type="match status" value="1"/>
</dbReference>
<name>A0A1H2QZW2_9BACI</name>
<dbReference type="PROSITE" id="PS50830">
    <property type="entry name" value="TNASE_3"/>
    <property type="match status" value="1"/>
</dbReference>
<dbReference type="SMART" id="SM00318">
    <property type="entry name" value="SNc"/>
    <property type="match status" value="1"/>
</dbReference>
<dbReference type="Pfam" id="PF00565">
    <property type="entry name" value="SNase"/>
    <property type="match status" value="1"/>
</dbReference>
<dbReference type="STRING" id="1122204.SAMN05421781_0535"/>
<evidence type="ECO:0000256" key="1">
    <source>
        <dbReference type="ARBA" id="ARBA00022722"/>
    </source>
</evidence>
<dbReference type="GO" id="GO:0016787">
    <property type="term" value="F:hydrolase activity"/>
    <property type="evidence" value="ECO:0007669"/>
    <property type="project" value="UniProtKB-KW"/>
</dbReference>
<dbReference type="InterPro" id="IPR016071">
    <property type="entry name" value="Staphylococal_nuclease_OB-fold"/>
</dbReference>